<dbReference type="GO" id="GO:0005737">
    <property type="term" value="C:cytoplasm"/>
    <property type="evidence" value="ECO:0007669"/>
    <property type="project" value="InterPro"/>
</dbReference>
<dbReference type="PANTHER" id="PTHR23342:SF20">
    <property type="entry name" value="[LYSW]-AMINOADIPATE KINASE"/>
    <property type="match status" value="1"/>
</dbReference>
<dbReference type="Proteomes" id="UP000002030">
    <property type="component" value="Chromosome"/>
</dbReference>
<organism evidence="8 9">
    <name type="scientific">Thermanaerovibrio acidaminovorans (strain ATCC 49978 / DSM 6589 / Su883)</name>
    <name type="common">Selenomonas acidaminovorans</name>
    <dbReference type="NCBI Taxonomy" id="525903"/>
    <lineage>
        <taxon>Bacteria</taxon>
        <taxon>Thermotogati</taxon>
        <taxon>Synergistota</taxon>
        <taxon>Synergistia</taxon>
        <taxon>Synergistales</taxon>
        <taxon>Synergistaceae</taxon>
        <taxon>Thermanaerovibrio</taxon>
    </lineage>
</organism>
<dbReference type="eggNOG" id="COG0548">
    <property type="taxonomic scope" value="Bacteria"/>
</dbReference>
<dbReference type="InterPro" id="IPR001057">
    <property type="entry name" value="Glu/AcGlu_kinase"/>
</dbReference>
<dbReference type="GO" id="GO:0005524">
    <property type="term" value="F:ATP binding"/>
    <property type="evidence" value="ECO:0007669"/>
    <property type="project" value="UniProtKB-KW"/>
</dbReference>
<dbReference type="KEGG" id="tai:Taci_0449"/>
<dbReference type="OrthoDB" id="2493at2"/>
<dbReference type="GO" id="GO:0006526">
    <property type="term" value="P:L-arginine biosynthetic process"/>
    <property type="evidence" value="ECO:0007669"/>
    <property type="project" value="TreeGrafter"/>
</dbReference>
<keyword evidence="2" id="KW-0808">Transferase</keyword>
<protein>
    <submittedName>
        <fullName evidence="8">Aspartate/glutamate/uridylate kinase</fullName>
    </submittedName>
</protein>
<evidence type="ECO:0000256" key="3">
    <source>
        <dbReference type="ARBA" id="ARBA00022741"/>
    </source>
</evidence>
<evidence type="ECO:0000256" key="6">
    <source>
        <dbReference type="ARBA" id="ARBA00029440"/>
    </source>
</evidence>
<feature type="domain" description="Aspartate/glutamate/uridylate kinase" evidence="7">
    <location>
        <begin position="4"/>
        <end position="241"/>
    </location>
</feature>
<sequence length="272" mass="29154">MLGVVKIGGARGNRYDHLVRELSARVLRGERWILVHGASGRMEELCASRGVEVRIVCSPSGYTSRYVGPVEREIFEEAAFHMSHLVSSMLRSSGVEPAIVTPAEGERKDCLRSVEGGRVRILRDNYSGRVTRVDPQPIRRLLELSKVPVIPPLAMCQGLFINVDGDRLAAQVAAAVGAQGLVILSNVPGLMRDLEDPNSVLPMASLEEWDLVESLAAGNMKRKVLAAREALGAGVQRVILADGRLEEPLAGALEGRGTVLCSAPCTVAAASS</sequence>
<dbReference type="GO" id="GO:0003991">
    <property type="term" value="F:acetylglutamate kinase activity"/>
    <property type="evidence" value="ECO:0007669"/>
    <property type="project" value="TreeGrafter"/>
</dbReference>
<evidence type="ECO:0000256" key="4">
    <source>
        <dbReference type="ARBA" id="ARBA00022777"/>
    </source>
</evidence>
<evidence type="ECO:0000313" key="8">
    <source>
        <dbReference type="EMBL" id="ACZ18685.1"/>
    </source>
</evidence>
<evidence type="ECO:0000256" key="5">
    <source>
        <dbReference type="ARBA" id="ARBA00022840"/>
    </source>
</evidence>
<comment type="pathway">
    <text evidence="6">Amino-acid biosynthesis.</text>
</comment>
<name>D1B8T2_THEAS</name>
<dbReference type="InterPro" id="IPR004662">
    <property type="entry name" value="AcgluKinase_fam"/>
</dbReference>
<dbReference type="HOGENOM" id="CLU_053680_2_1_0"/>
<gene>
    <name evidence="8" type="ordered locus">Taci_0449</name>
</gene>
<dbReference type="Pfam" id="PF00696">
    <property type="entry name" value="AA_kinase"/>
    <property type="match status" value="1"/>
</dbReference>
<evidence type="ECO:0000256" key="1">
    <source>
        <dbReference type="ARBA" id="ARBA00022605"/>
    </source>
</evidence>
<keyword evidence="3" id="KW-0547">Nucleotide-binding</keyword>
<evidence type="ECO:0000256" key="2">
    <source>
        <dbReference type="ARBA" id="ARBA00022679"/>
    </source>
</evidence>
<dbReference type="NCBIfam" id="NF010659">
    <property type="entry name" value="PRK14058.1-1"/>
    <property type="match status" value="1"/>
</dbReference>
<dbReference type="AlphaFoldDB" id="D1B8T2"/>
<dbReference type="EnsemblBacteria" id="ACZ18685">
    <property type="protein sequence ID" value="ACZ18685"/>
    <property type="gene ID" value="Taci_0449"/>
</dbReference>
<evidence type="ECO:0000313" key="9">
    <source>
        <dbReference type="Proteomes" id="UP000002030"/>
    </source>
</evidence>
<accession>D1B8T2</accession>
<dbReference type="InterPro" id="IPR036393">
    <property type="entry name" value="AceGlu_kinase-like_sf"/>
</dbReference>
<keyword evidence="9" id="KW-1185">Reference proteome</keyword>
<dbReference type="PANTHER" id="PTHR23342">
    <property type="entry name" value="N-ACETYLGLUTAMATE SYNTHASE"/>
    <property type="match status" value="1"/>
</dbReference>
<proteinExistence type="predicted"/>
<dbReference type="InterPro" id="IPR001048">
    <property type="entry name" value="Asp/Glu/Uridylate_kinase"/>
</dbReference>
<keyword evidence="5" id="KW-0067">ATP-binding</keyword>
<dbReference type="SUPFAM" id="SSF53633">
    <property type="entry name" value="Carbamate kinase-like"/>
    <property type="match status" value="1"/>
</dbReference>
<keyword evidence="4 8" id="KW-0418">Kinase</keyword>
<dbReference type="PIRSF" id="PIRSF000728">
    <property type="entry name" value="NAGK"/>
    <property type="match status" value="1"/>
</dbReference>
<dbReference type="STRING" id="525903.Taci_0449"/>
<dbReference type="RefSeq" id="WP_012869201.1">
    <property type="nucleotide sequence ID" value="NC_013522.1"/>
</dbReference>
<keyword evidence="1" id="KW-0028">Amino-acid biosynthesis</keyword>
<evidence type="ECO:0000259" key="7">
    <source>
        <dbReference type="Pfam" id="PF00696"/>
    </source>
</evidence>
<reference evidence="8 9" key="1">
    <citation type="journal article" date="2009" name="Stand. Genomic Sci.">
        <title>Complete genome sequence of Thermanaerovibrio acidaminovorans type strain (Su883).</title>
        <authorList>
            <person name="Chovatia M."/>
            <person name="Sikorski J."/>
            <person name="Schroder M."/>
            <person name="Lapidus A."/>
            <person name="Nolan M."/>
            <person name="Tice H."/>
            <person name="Glavina Del Rio T."/>
            <person name="Copeland A."/>
            <person name="Cheng J.F."/>
            <person name="Lucas S."/>
            <person name="Chen F."/>
            <person name="Bruce D."/>
            <person name="Goodwin L."/>
            <person name="Pitluck S."/>
            <person name="Ivanova N."/>
            <person name="Mavromatis K."/>
            <person name="Ovchinnikova G."/>
            <person name="Pati A."/>
            <person name="Chen A."/>
            <person name="Palaniappan K."/>
            <person name="Land M."/>
            <person name="Hauser L."/>
            <person name="Chang Y.J."/>
            <person name="Jeffries C.D."/>
            <person name="Chain P."/>
            <person name="Saunders E."/>
            <person name="Detter J.C."/>
            <person name="Brettin T."/>
            <person name="Rohde M."/>
            <person name="Goker M."/>
            <person name="Spring S."/>
            <person name="Bristow J."/>
            <person name="Markowitz V."/>
            <person name="Hugenholtz P."/>
            <person name="Kyrpides N.C."/>
            <person name="Klenk H.P."/>
            <person name="Eisen J.A."/>
        </authorList>
    </citation>
    <scope>NUCLEOTIDE SEQUENCE [LARGE SCALE GENOMIC DNA]</scope>
    <source>
        <strain evidence="9">ATCC 49978 / DSM 6589 / Su883</strain>
    </source>
</reference>
<dbReference type="EMBL" id="CP001818">
    <property type="protein sequence ID" value="ACZ18685.1"/>
    <property type="molecule type" value="Genomic_DNA"/>
</dbReference>
<dbReference type="Gene3D" id="3.40.1160.10">
    <property type="entry name" value="Acetylglutamate kinase-like"/>
    <property type="match status" value="1"/>
</dbReference>
<dbReference type="PRINTS" id="PR00474">
    <property type="entry name" value="GLU5KINASE"/>
</dbReference>